<dbReference type="InterPro" id="IPR007569">
    <property type="entry name" value="DUF559"/>
</dbReference>
<organism evidence="3 4">
    <name type="scientific">Novosphingobium olei</name>
    <dbReference type="NCBI Taxonomy" id="2728851"/>
    <lineage>
        <taxon>Bacteria</taxon>
        <taxon>Pseudomonadati</taxon>
        <taxon>Pseudomonadota</taxon>
        <taxon>Alphaproteobacteria</taxon>
        <taxon>Sphingomonadales</taxon>
        <taxon>Sphingomonadaceae</taxon>
        <taxon>Novosphingobium</taxon>
    </lineage>
</organism>
<feature type="domain" description="DUF559" evidence="2">
    <location>
        <begin position="32"/>
        <end position="135"/>
    </location>
</feature>
<evidence type="ECO:0000313" key="3">
    <source>
        <dbReference type="EMBL" id="NML95782.1"/>
    </source>
</evidence>
<accession>A0A7Y0GCN4</accession>
<gene>
    <name evidence="3" type="ORF">HHL27_19085</name>
</gene>
<keyword evidence="4" id="KW-1185">Reference proteome</keyword>
<feature type="region of interest" description="Disordered" evidence="1">
    <location>
        <begin position="1"/>
        <end position="21"/>
    </location>
</feature>
<dbReference type="Pfam" id="PF04480">
    <property type="entry name" value="DUF559"/>
    <property type="match status" value="1"/>
</dbReference>
<evidence type="ECO:0000313" key="4">
    <source>
        <dbReference type="Proteomes" id="UP000583556"/>
    </source>
</evidence>
<dbReference type="EMBL" id="JABBGM010000013">
    <property type="protein sequence ID" value="NML95782.1"/>
    <property type="molecule type" value="Genomic_DNA"/>
</dbReference>
<proteinExistence type="predicted"/>
<comment type="caution">
    <text evidence="3">The sequence shown here is derived from an EMBL/GenBank/DDBJ whole genome shotgun (WGS) entry which is preliminary data.</text>
</comment>
<sequence length="158" mass="17262">MKQTLSLRPAGSAPASATRSKRAISASRLDRIHDLAREQRRYPSEAETVLAAALAEAFPTLLFKRKAVAGSVIADFQCRQRPLVLMLTSDSANADPALADRADRQLAEQKLTVLRFDPEAVVADVAAVIEQVRAAVTALTRPPRPVRAPRAFARPQRR</sequence>
<dbReference type="AlphaFoldDB" id="A0A7Y0GCN4"/>
<name>A0A7Y0GCN4_9SPHN</name>
<evidence type="ECO:0000259" key="2">
    <source>
        <dbReference type="Pfam" id="PF04480"/>
    </source>
</evidence>
<dbReference type="Proteomes" id="UP000583556">
    <property type="component" value="Unassembled WGS sequence"/>
</dbReference>
<dbReference type="RefSeq" id="WP_169494991.1">
    <property type="nucleotide sequence ID" value="NZ_JABBGM010000013.1"/>
</dbReference>
<evidence type="ECO:0000256" key="1">
    <source>
        <dbReference type="SAM" id="MobiDB-lite"/>
    </source>
</evidence>
<reference evidence="3 4" key="1">
    <citation type="submission" date="2020-04" db="EMBL/GenBank/DDBJ databases">
        <title>Novosphingobium sp. TW-4 isolated from soil.</title>
        <authorList>
            <person name="Dahal R.H."/>
            <person name="Chaudhary D.K."/>
        </authorList>
    </citation>
    <scope>NUCLEOTIDE SEQUENCE [LARGE SCALE GENOMIC DNA]</scope>
    <source>
        <strain evidence="3 4">TW-4</strain>
    </source>
</reference>
<protein>
    <submittedName>
        <fullName evidence="3">DUF559 domain-containing protein</fullName>
    </submittedName>
</protein>